<sequence>MWNGAYVGTFINAYDSRSLSISPNPSIGEVTLAIESSDEKELITEEWELEIYNNSQTLKGAKTKIKGKEYKLNTSGWKDGVYMVRITYKDEILTGKLVVKR</sequence>
<dbReference type="EMBL" id="CP046401">
    <property type="protein sequence ID" value="QGY47994.1"/>
    <property type="molecule type" value="Genomic_DNA"/>
</dbReference>
<accession>A0A6I6KCL0</accession>
<dbReference type="NCBIfam" id="TIGR04183">
    <property type="entry name" value="Por_Secre_tail"/>
    <property type="match status" value="1"/>
</dbReference>
<name>A0A6I6KCL0_9BACT</name>
<dbReference type="Pfam" id="PF18962">
    <property type="entry name" value="Por_Secre_tail"/>
    <property type="match status" value="1"/>
</dbReference>
<protein>
    <submittedName>
        <fullName evidence="2">T9SS type A sorting domain-containing protein</fullName>
    </submittedName>
</protein>
<feature type="domain" description="Secretion system C-terminal sorting" evidence="1">
    <location>
        <begin position="21"/>
        <end position="99"/>
    </location>
</feature>
<dbReference type="RefSeq" id="WP_158872369.1">
    <property type="nucleotide sequence ID" value="NZ_CP046401.1"/>
</dbReference>
<evidence type="ECO:0000313" key="2">
    <source>
        <dbReference type="EMBL" id="QGY47994.1"/>
    </source>
</evidence>
<gene>
    <name evidence="2" type="ORF">GM418_31360</name>
</gene>
<proteinExistence type="predicted"/>
<reference evidence="2 3" key="1">
    <citation type="submission" date="2019-11" db="EMBL/GenBank/DDBJ databases">
        <authorList>
            <person name="Zheng R.K."/>
            <person name="Sun C.M."/>
        </authorList>
    </citation>
    <scope>NUCLEOTIDE SEQUENCE [LARGE SCALE GENOMIC DNA]</scope>
    <source>
        <strain evidence="2 3">WC007</strain>
    </source>
</reference>
<dbReference type="InterPro" id="IPR026444">
    <property type="entry name" value="Secre_tail"/>
</dbReference>
<organism evidence="2 3">
    <name type="scientific">Maribellus comscasis</name>
    <dbReference type="NCBI Taxonomy" id="2681766"/>
    <lineage>
        <taxon>Bacteria</taxon>
        <taxon>Pseudomonadati</taxon>
        <taxon>Bacteroidota</taxon>
        <taxon>Bacteroidia</taxon>
        <taxon>Marinilabiliales</taxon>
        <taxon>Prolixibacteraceae</taxon>
        <taxon>Maribellus</taxon>
    </lineage>
</organism>
<evidence type="ECO:0000259" key="1">
    <source>
        <dbReference type="Pfam" id="PF18962"/>
    </source>
</evidence>
<evidence type="ECO:0000313" key="3">
    <source>
        <dbReference type="Proteomes" id="UP000428260"/>
    </source>
</evidence>
<dbReference type="Proteomes" id="UP000428260">
    <property type="component" value="Chromosome"/>
</dbReference>
<keyword evidence="3" id="KW-1185">Reference proteome</keyword>
<dbReference type="AlphaFoldDB" id="A0A6I6KCL0"/>
<dbReference type="KEGG" id="mcos:GM418_31360"/>